<comment type="caution">
    <text evidence="1">The sequence shown here is derived from an EMBL/GenBank/DDBJ whole genome shotgun (WGS) entry which is preliminary data.</text>
</comment>
<reference evidence="1 2" key="1">
    <citation type="submission" date="2019-10" db="EMBL/GenBank/DDBJ databases">
        <title>Assembly and Annotation for the nematode Trichostrongylus colubriformis.</title>
        <authorList>
            <person name="Martin J."/>
        </authorList>
    </citation>
    <scope>NUCLEOTIDE SEQUENCE [LARGE SCALE GENOMIC DNA]</scope>
    <source>
        <strain evidence="1">G859</strain>
        <tissue evidence="1">Whole worm</tissue>
    </source>
</reference>
<evidence type="ECO:0000313" key="2">
    <source>
        <dbReference type="Proteomes" id="UP001331761"/>
    </source>
</evidence>
<sequence length="117" mass="12854">MDYTKMTVAKHIVEPLLSTSLHSHPDSHRCPVTGIDREAHLVAAKILKEVVQQALDAAKLGRTAIIVAHRISSVQNCDRILYIDHGMVAESGTHSELMELNGKYAKLVRAQDLNACS</sequence>
<dbReference type="AlphaFoldDB" id="A0AAN8IFV1"/>
<accession>A0AAN8IFV1</accession>
<name>A0AAN8IFV1_TRICO</name>
<keyword evidence="2" id="KW-1185">Reference proteome</keyword>
<organism evidence="1 2">
    <name type="scientific">Trichostrongylus colubriformis</name>
    <name type="common">Black scour worm</name>
    <dbReference type="NCBI Taxonomy" id="6319"/>
    <lineage>
        <taxon>Eukaryota</taxon>
        <taxon>Metazoa</taxon>
        <taxon>Ecdysozoa</taxon>
        <taxon>Nematoda</taxon>
        <taxon>Chromadorea</taxon>
        <taxon>Rhabditida</taxon>
        <taxon>Rhabditina</taxon>
        <taxon>Rhabditomorpha</taxon>
        <taxon>Strongyloidea</taxon>
        <taxon>Trichostrongylidae</taxon>
        <taxon>Trichostrongylus</taxon>
    </lineage>
</organism>
<dbReference type="InterPro" id="IPR039421">
    <property type="entry name" value="Type_1_exporter"/>
</dbReference>
<proteinExistence type="predicted"/>
<dbReference type="SUPFAM" id="SSF52540">
    <property type="entry name" value="P-loop containing nucleoside triphosphate hydrolases"/>
    <property type="match status" value="1"/>
</dbReference>
<dbReference type="EMBL" id="WIXE01022144">
    <property type="protein sequence ID" value="KAK5967757.1"/>
    <property type="molecule type" value="Genomic_DNA"/>
</dbReference>
<gene>
    <name evidence="1" type="ORF">GCK32_005068</name>
</gene>
<protein>
    <submittedName>
        <fullName evidence="1">Uncharacterized protein</fullName>
    </submittedName>
</protein>
<dbReference type="Proteomes" id="UP001331761">
    <property type="component" value="Unassembled WGS sequence"/>
</dbReference>
<dbReference type="GO" id="GO:0015421">
    <property type="term" value="F:ABC-type oligopeptide transporter activity"/>
    <property type="evidence" value="ECO:0007669"/>
    <property type="project" value="TreeGrafter"/>
</dbReference>
<dbReference type="PANTHER" id="PTHR43394">
    <property type="entry name" value="ATP-DEPENDENT PERMEASE MDL1, MITOCHONDRIAL"/>
    <property type="match status" value="1"/>
</dbReference>
<dbReference type="InterPro" id="IPR027417">
    <property type="entry name" value="P-loop_NTPase"/>
</dbReference>
<dbReference type="Gene3D" id="3.40.50.300">
    <property type="entry name" value="P-loop containing nucleotide triphosphate hydrolases"/>
    <property type="match status" value="1"/>
</dbReference>
<dbReference type="PANTHER" id="PTHR43394:SF1">
    <property type="entry name" value="ATP-BINDING CASSETTE SUB-FAMILY B MEMBER 10, MITOCHONDRIAL"/>
    <property type="match status" value="1"/>
</dbReference>
<evidence type="ECO:0000313" key="1">
    <source>
        <dbReference type="EMBL" id="KAK5967757.1"/>
    </source>
</evidence>